<proteinExistence type="predicted"/>
<keyword evidence="1" id="KW-0732">Signal</keyword>
<dbReference type="EMBL" id="OZ075134">
    <property type="protein sequence ID" value="CAL4990638.1"/>
    <property type="molecule type" value="Genomic_DNA"/>
</dbReference>
<keyword evidence="3" id="KW-1185">Reference proteome</keyword>
<accession>A0ABC9B4F9</accession>
<evidence type="ECO:0000256" key="1">
    <source>
        <dbReference type="SAM" id="SignalP"/>
    </source>
</evidence>
<dbReference type="Gene3D" id="3.30.30.10">
    <property type="entry name" value="Knottin, scorpion toxin-like"/>
    <property type="match status" value="1"/>
</dbReference>
<dbReference type="Proteomes" id="UP001497457">
    <property type="component" value="Chromosome 24b"/>
</dbReference>
<reference evidence="3" key="1">
    <citation type="submission" date="2024-06" db="EMBL/GenBank/DDBJ databases">
        <authorList>
            <person name="Ryan C."/>
        </authorList>
    </citation>
    <scope>NUCLEOTIDE SEQUENCE [LARGE SCALE GENOMIC DNA]</scope>
</reference>
<dbReference type="InterPro" id="IPR036574">
    <property type="entry name" value="Scorpion_toxin-like_sf"/>
</dbReference>
<feature type="chain" id="PRO_5044828385" description="Knottin scorpion toxin-like domain-containing protein" evidence="1">
    <location>
        <begin position="32"/>
        <end position="94"/>
    </location>
</feature>
<protein>
    <recommendedName>
        <fullName evidence="4">Knottin scorpion toxin-like domain-containing protein</fullName>
    </recommendedName>
</protein>
<dbReference type="SUPFAM" id="SSF57095">
    <property type="entry name" value="Scorpion toxin-like"/>
    <property type="match status" value="1"/>
</dbReference>
<reference evidence="2 3" key="2">
    <citation type="submission" date="2024-10" db="EMBL/GenBank/DDBJ databases">
        <authorList>
            <person name="Ryan C."/>
        </authorList>
    </citation>
    <scope>NUCLEOTIDE SEQUENCE [LARGE SCALE GENOMIC DNA]</scope>
</reference>
<evidence type="ECO:0000313" key="2">
    <source>
        <dbReference type="EMBL" id="CAL4990638.1"/>
    </source>
</evidence>
<evidence type="ECO:0000313" key="3">
    <source>
        <dbReference type="Proteomes" id="UP001497457"/>
    </source>
</evidence>
<feature type="signal peptide" evidence="1">
    <location>
        <begin position="1"/>
        <end position="31"/>
    </location>
</feature>
<sequence>MESSPRKKRNLSAAAAAVLLLVILTAEPSEGFGDGCNDHLSGSYRGACWPLFNDNKCGRTCIDESSDNLSGSCDLLQCWCHTKCDSTTVAPPST</sequence>
<organism evidence="2 3">
    <name type="scientific">Urochloa decumbens</name>
    <dbReference type="NCBI Taxonomy" id="240449"/>
    <lineage>
        <taxon>Eukaryota</taxon>
        <taxon>Viridiplantae</taxon>
        <taxon>Streptophyta</taxon>
        <taxon>Embryophyta</taxon>
        <taxon>Tracheophyta</taxon>
        <taxon>Spermatophyta</taxon>
        <taxon>Magnoliopsida</taxon>
        <taxon>Liliopsida</taxon>
        <taxon>Poales</taxon>
        <taxon>Poaceae</taxon>
        <taxon>PACMAD clade</taxon>
        <taxon>Panicoideae</taxon>
        <taxon>Panicodae</taxon>
        <taxon>Paniceae</taxon>
        <taxon>Melinidinae</taxon>
        <taxon>Urochloa</taxon>
    </lineage>
</organism>
<evidence type="ECO:0008006" key="4">
    <source>
        <dbReference type="Google" id="ProtNLM"/>
    </source>
</evidence>
<gene>
    <name evidence="2" type="ORF">URODEC1_LOCUS60340</name>
</gene>
<name>A0ABC9B4F9_9POAL</name>
<dbReference type="AlphaFoldDB" id="A0ABC9B4F9"/>